<feature type="signal peptide" evidence="1">
    <location>
        <begin position="1"/>
        <end position="22"/>
    </location>
</feature>
<dbReference type="PROSITE" id="PS51257">
    <property type="entry name" value="PROKAR_LIPOPROTEIN"/>
    <property type="match status" value="1"/>
</dbReference>
<gene>
    <name evidence="2" type="ORF">HELGO_WM14604</name>
</gene>
<evidence type="ECO:0000256" key="1">
    <source>
        <dbReference type="SAM" id="SignalP"/>
    </source>
</evidence>
<name>A0A6S6T613_9BACT</name>
<proteinExistence type="predicted"/>
<dbReference type="SUPFAM" id="SSF82185">
    <property type="entry name" value="Histone H3 K4-specific methyltransferase SET7/9 N-terminal domain"/>
    <property type="match status" value="1"/>
</dbReference>
<sequence>MKVFICFFILLGLLCSCEIPKALNPFDDTEDIVYPDTTVTINSLAPQICEVKIADTDSTYVVTSYWTDKLTGRIIYKMEDAPYRQSRMHGTQFEYDEQGDTLLIAHFENGIRIDSTVYYWGNGNPKHKFFYSSSKDGNINFEIQFHENGQRKTDVVVYEDGLLTGAVNYYDDTEKNERTETYYYRDNELIGIQIYNKAYEELDRRKDYLLAEYQQDSARLALAILEQAGVGDTDVPVYYLGSEKDALYDIGDPDNWDIMKIDPAFMLKYNNR</sequence>
<organism evidence="2">
    <name type="scientific">uncultured Aureispira sp</name>
    <dbReference type="NCBI Taxonomy" id="1331704"/>
    <lineage>
        <taxon>Bacteria</taxon>
        <taxon>Pseudomonadati</taxon>
        <taxon>Bacteroidota</taxon>
        <taxon>Saprospiria</taxon>
        <taxon>Saprospirales</taxon>
        <taxon>Saprospiraceae</taxon>
        <taxon>Aureispira</taxon>
        <taxon>environmental samples</taxon>
    </lineage>
</organism>
<protein>
    <submittedName>
        <fullName evidence="2">Uncharacterized protein</fullName>
    </submittedName>
</protein>
<evidence type="ECO:0000313" key="2">
    <source>
        <dbReference type="EMBL" id="CAA6810880.1"/>
    </source>
</evidence>
<keyword evidence="1" id="KW-0732">Signal</keyword>
<dbReference type="EMBL" id="CACVAQ010000169">
    <property type="protein sequence ID" value="CAA6810880.1"/>
    <property type="molecule type" value="Genomic_DNA"/>
</dbReference>
<reference evidence="2" key="1">
    <citation type="submission" date="2020-01" db="EMBL/GenBank/DDBJ databases">
        <authorList>
            <person name="Meier V. D."/>
            <person name="Meier V D."/>
        </authorList>
    </citation>
    <scope>NUCLEOTIDE SEQUENCE</scope>
    <source>
        <strain evidence="2">HLG_WM_MAG_10</strain>
    </source>
</reference>
<accession>A0A6S6T613</accession>
<feature type="chain" id="PRO_5028469671" evidence="1">
    <location>
        <begin position="23"/>
        <end position="272"/>
    </location>
</feature>
<dbReference type="Gene3D" id="3.90.930.1">
    <property type="match status" value="1"/>
</dbReference>
<dbReference type="AlphaFoldDB" id="A0A6S6T613"/>